<name>A0A067MFS3_BOTB1</name>
<evidence type="ECO:0000256" key="2">
    <source>
        <dbReference type="SAM" id="Phobius"/>
    </source>
</evidence>
<dbReference type="EMBL" id="KL198068">
    <property type="protein sequence ID" value="KDQ10411.1"/>
    <property type="molecule type" value="Genomic_DNA"/>
</dbReference>
<reference evidence="4" key="1">
    <citation type="journal article" date="2014" name="Proc. Natl. Acad. Sci. U.S.A.">
        <title>Extensive sampling of basidiomycete genomes demonstrates inadequacy of the white-rot/brown-rot paradigm for wood decay fungi.</title>
        <authorList>
            <person name="Riley R."/>
            <person name="Salamov A.A."/>
            <person name="Brown D.W."/>
            <person name="Nagy L.G."/>
            <person name="Floudas D."/>
            <person name="Held B.W."/>
            <person name="Levasseur A."/>
            <person name="Lombard V."/>
            <person name="Morin E."/>
            <person name="Otillar R."/>
            <person name="Lindquist E.A."/>
            <person name="Sun H."/>
            <person name="LaButti K.M."/>
            <person name="Schmutz J."/>
            <person name="Jabbour D."/>
            <person name="Luo H."/>
            <person name="Baker S.E."/>
            <person name="Pisabarro A.G."/>
            <person name="Walton J.D."/>
            <person name="Blanchette R.A."/>
            <person name="Henrissat B."/>
            <person name="Martin F."/>
            <person name="Cullen D."/>
            <person name="Hibbett D.S."/>
            <person name="Grigoriev I.V."/>
        </authorList>
    </citation>
    <scope>NUCLEOTIDE SEQUENCE [LARGE SCALE GENOMIC DNA]</scope>
    <source>
        <strain evidence="4">FD-172 SS1</strain>
    </source>
</reference>
<dbReference type="STRING" id="930990.A0A067MFS3"/>
<feature type="compositionally biased region" description="Low complexity" evidence="1">
    <location>
        <begin position="129"/>
        <end position="139"/>
    </location>
</feature>
<proteinExistence type="predicted"/>
<keyword evidence="4" id="KW-1185">Reference proteome</keyword>
<dbReference type="OrthoDB" id="2499658at2759"/>
<dbReference type="Proteomes" id="UP000027195">
    <property type="component" value="Unassembled WGS sequence"/>
</dbReference>
<gene>
    <name evidence="3" type="ORF">BOTBODRAFT_496040</name>
</gene>
<protein>
    <submittedName>
        <fullName evidence="3">Uncharacterized protein</fullName>
    </submittedName>
</protein>
<sequence length="330" mass="36951">MRGPNKKREPGDPPPRRRAAGSTVPQPMNTLPTLDDYQYQYPPQPQHLPPPGHTHFHDQAPPPLPHHEQHEQGGEIAGQQQQQISPIDPDLRHYQDHQNIAAYPPPGPHMHPHMGMASDSTHPHMHALQPPDDQQQPQSHDQEGNTNMEGMAHMPPTTPPPEASTSTALAPDPNAFPSREAFQATLEAYTSGVNRKNREKTLLTQAVYNDILKLLLAPPEIDDSEIDIDPAINSLHFRAWVRKTFNVKQLGGVDVVTHNDRAVAVQEQLYDILVHCHAQTNHGGRDRTCAMVNEHYVRFISHIHFLSAGLGHVLILFVLGDHRAGFQRRL</sequence>
<keyword evidence="2" id="KW-1133">Transmembrane helix</keyword>
<evidence type="ECO:0000313" key="4">
    <source>
        <dbReference type="Proteomes" id="UP000027195"/>
    </source>
</evidence>
<feature type="compositionally biased region" description="Basic and acidic residues" evidence="1">
    <location>
        <begin position="1"/>
        <end position="15"/>
    </location>
</feature>
<accession>A0A067MFS3</accession>
<dbReference type="AlphaFoldDB" id="A0A067MFS3"/>
<feature type="transmembrane region" description="Helical" evidence="2">
    <location>
        <begin position="299"/>
        <end position="319"/>
    </location>
</feature>
<evidence type="ECO:0000313" key="3">
    <source>
        <dbReference type="EMBL" id="KDQ10411.1"/>
    </source>
</evidence>
<feature type="region of interest" description="Disordered" evidence="1">
    <location>
        <begin position="98"/>
        <end position="176"/>
    </location>
</feature>
<organism evidence="3 4">
    <name type="scientific">Botryobasidium botryosum (strain FD-172 SS1)</name>
    <dbReference type="NCBI Taxonomy" id="930990"/>
    <lineage>
        <taxon>Eukaryota</taxon>
        <taxon>Fungi</taxon>
        <taxon>Dikarya</taxon>
        <taxon>Basidiomycota</taxon>
        <taxon>Agaricomycotina</taxon>
        <taxon>Agaricomycetes</taxon>
        <taxon>Cantharellales</taxon>
        <taxon>Botryobasidiaceae</taxon>
        <taxon>Botryobasidium</taxon>
    </lineage>
</organism>
<feature type="region of interest" description="Disordered" evidence="1">
    <location>
        <begin position="1"/>
        <end position="83"/>
    </location>
</feature>
<dbReference type="HOGENOM" id="CLU_841955_0_0_1"/>
<feature type="compositionally biased region" description="Polar residues" evidence="1">
    <location>
        <begin position="23"/>
        <end position="32"/>
    </location>
</feature>
<keyword evidence="2" id="KW-0812">Transmembrane</keyword>
<keyword evidence="2" id="KW-0472">Membrane</keyword>
<feature type="compositionally biased region" description="Pro residues" evidence="1">
    <location>
        <begin position="42"/>
        <end position="52"/>
    </location>
</feature>
<evidence type="ECO:0000256" key="1">
    <source>
        <dbReference type="SAM" id="MobiDB-lite"/>
    </source>
</evidence>
<dbReference type="InParanoid" id="A0A067MFS3"/>